<dbReference type="PANTHER" id="PTHR35519">
    <property type="entry name" value="MEMBRANE PROTEINS"/>
    <property type="match status" value="1"/>
</dbReference>
<evidence type="ECO:0000256" key="1">
    <source>
        <dbReference type="SAM" id="Phobius"/>
    </source>
</evidence>
<dbReference type="Pfam" id="PF13430">
    <property type="entry name" value="DUF4112"/>
    <property type="match status" value="1"/>
</dbReference>
<dbReference type="OrthoDB" id="3997138at2759"/>
<keyword evidence="1" id="KW-0812">Transmembrane</keyword>
<proteinExistence type="predicted"/>
<sequence length="227" mass="26545">MFLVDRLMKTLMVKIVSNDKDGDEYYNPYFKTILKSDGSTIMKIRELPNEFPNEIKLKVLKVKKVCYYVDESLFGMNISNFLNKIFGIKNNNKSRRLGFGYGPILQILPVIGNYILLLINIWILFNLIEIGIGFNIKFKNRKFNIIKTNDKFLNPKEIGNMVFNILVDFGIGFIPFVGSFISIVHRSSSRNLSIFWKSMDKKYNKLNDIKEENKLNDIKEENNLNYI</sequence>
<reference evidence="2" key="1">
    <citation type="submission" date="2020-11" db="EMBL/GenBank/DDBJ databases">
        <title>Kefir isolates.</title>
        <authorList>
            <person name="Marcisauskas S."/>
            <person name="Kim Y."/>
            <person name="Blasche S."/>
        </authorList>
    </citation>
    <scope>NUCLEOTIDE SEQUENCE</scope>
    <source>
        <strain evidence="2">Olga-1</strain>
    </source>
</reference>
<feature type="transmembrane region" description="Helical" evidence="1">
    <location>
        <begin position="99"/>
        <end position="125"/>
    </location>
</feature>
<dbReference type="PANTHER" id="PTHR35519:SF2">
    <property type="entry name" value="PH DOMAIN PROTEIN"/>
    <property type="match status" value="1"/>
</dbReference>
<keyword evidence="1" id="KW-1133">Transmembrane helix</keyword>
<dbReference type="Proteomes" id="UP000697127">
    <property type="component" value="Unassembled WGS sequence"/>
</dbReference>
<protein>
    <submittedName>
        <fullName evidence="2">Uncharacterized protein</fullName>
    </submittedName>
</protein>
<accession>A0A9P7BFB3</accession>
<evidence type="ECO:0000313" key="2">
    <source>
        <dbReference type="EMBL" id="KAG0687153.1"/>
    </source>
</evidence>
<dbReference type="InterPro" id="IPR025187">
    <property type="entry name" value="DUF4112"/>
</dbReference>
<keyword evidence="1" id="KW-0472">Membrane</keyword>
<comment type="caution">
    <text evidence="2">The sequence shown here is derived from an EMBL/GenBank/DDBJ whole genome shotgun (WGS) entry which is preliminary data.</text>
</comment>
<gene>
    <name evidence="2" type="ORF">C6P40_002787</name>
</gene>
<evidence type="ECO:0000313" key="3">
    <source>
        <dbReference type="Proteomes" id="UP000697127"/>
    </source>
</evidence>
<dbReference type="EMBL" id="PUHW01000306">
    <property type="protein sequence ID" value="KAG0687153.1"/>
    <property type="molecule type" value="Genomic_DNA"/>
</dbReference>
<name>A0A9P7BFB3_9ASCO</name>
<feature type="transmembrane region" description="Helical" evidence="1">
    <location>
        <begin position="161"/>
        <end position="184"/>
    </location>
</feature>
<organism evidence="2 3">
    <name type="scientific">Pichia californica</name>
    <dbReference type="NCBI Taxonomy" id="460514"/>
    <lineage>
        <taxon>Eukaryota</taxon>
        <taxon>Fungi</taxon>
        <taxon>Dikarya</taxon>
        <taxon>Ascomycota</taxon>
        <taxon>Saccharomycotina</taxon>
        <taxon>Pichiomycetes</taxon>
        <taxon>Pichiales</taxon>
        <taxon>Pichiaceae</taxon>
        <taxon>Pichia</taxon>
    </lineage>
</organism>
<dbReference type="AlphaFoldDB" id="A0A9P7BFB3"/>
<keyword evidence="3" id="KW-1185">Reference proteome</keyword>